<evidence type="ECO:0000313" key="1">
    <source>
        <dbReference type="EMBL" id="VDL75517.1"/>
    </source>
</evidence>
<dbReference type="WBParaSite" id="NBR_0001192701-mRNA-1">
    <property type="protein sequence ID" value="NBR_0001192701-mRNA-1"/>
    <property type="gene ID" value="NBR_0001192701"/>
</dbReference>
<gene>
    <name evidence="1" type="ORF">NBR_LOCUS11928</name>
</gene>
<dbReference type="Pfam" id="PF05380">
    <property type="entry name" value="Peptidase_A17"/>
    <property type="match status" value="1"/>
</dbReference>
<evidence type="ECO:0000313" key="3">
    <source>
        <dbReference type="WBParaSite" id="NBR_0001192701-mRNA-1"/>
    </source>
</evidence>
<dbReference type="Proteomes" id="UP000271162">
    <property type="component" value="Unassembled WGS sequence"/>
</dbReference>
<dbReference type="AlphaFoldDB" id="A0A0N4Y721"/>
<name>A0A0N4Y721_NIPBR</name>
<evidence type="ECO:0000313" key="2">
    <source>
        <dbReference type="Proteomes" id="UP000271162"/>
    </source>
</evidence>
<dbReference type="EMBL" id="UYSL01020631">
    <property type="protein sequence ID" value="VDL75517.1"/>
    <property type="molecule type" value="Genomic_DNA"/>
</dbReference>
<reference evidence="1 2" key="2">
    <citation type="submission" date="2018-11" db="EMBL/GenBank/DDBJ databases">
        <authorList>
            <consortium name="Pathogen Informatics"/>
        </authorList>
    </citation>
    <scope>NUCLEOTIDE SEQUENCE [LARGE SCALE GENOMIC DNA]</scope>
</reference>
<sequence length="277" mass="31013">MVDNLYVDNILLTASTPEEALAKYRKSKEMFAKIGMNLREYVSNSEAVNRGISPCDRAPNGKIKLLGVRYDTVKDEFSIQTDVKFKERLTKRDVVSQLNSIYDPLGLAAPLLVKLKHLMREIYSCNVNWNEMIPEELSVRWIRTCSAMSNVAASVPRALVTGPVRTSQCSLWAFCDAGEIAMATSCYLRHDDTSKVSSLVSGKTKLTSKKSKQTIPRLELLAILTPGVRLCNNICKNTLSLIKEVNIITDSKVALAWIKSPRELPIFVANQTELITW</sequence>
<accession>A0A0N4Y721</accession>
<dbReference type="STRING" id="27835.A0A0N4Y721"/>
<dbReference type="OMA" id="VEIRICI"/>
<organism evidence="3">
    <name type="scientific">Nippostrongylus brasiliensis</name>
    <name type="common">Rat hookworm</name>
    <dbReference type="NCBI Taxonomy" id="27835"/>
    <lineage>
        <taxon>Eukaryota</taxon>
        <taxon>Metazoa</taxon>
        <taxon>Ecdysozoa</taxon>
        <taxon>Nematoda</taxon>
        <taxon>Chromadorea</taxon>
        <taxon>Rhabditida</taxon>
        <taxon>Rhabditina</taxon>
        <taxon>Rhabditomorpha</taxon>
        <taxon>Strongyloidea</taxon>
        <taxon>Heligmosomidae</taxon>
        <taxon>Nippostrongylus</taxon>
    </lineage>
</organism>
<proteinExistence type="predicted"/>
<dbReference type="PANTHER" id="PTHR47331:SF6">
    <property type="entry name" value="DOUBLECORTIN DOMAIN-CONTAINING PROTEIN"/>
    <property type="match status" value="1"/>
</dbReference>
<protein>
    <submittedName>
        <fullName evidence="3">Reverse transcriptase domain-containing protein</fullName>
    </submittedName>
</protein>
<dbReference type="PANTHER" id="PTHR47331">
    <property type="entry name" value="PHD-TYPE DOMAIN-CONTAINING PROTEIN"/>
    <property type="match status" value="1"/>
</dbReference>
<dbReference type="InterPro" id="IPR008042">
    <property type="entry name" value="Retrotrans_Pao"/>
</dbReference>
<reference evidence="3" key="1">
    <citation type="submission" date="2017-02" db="UniProtKB">
        <authorList>
            <consortium name="WormBaseParasite"/>
        </authorList>
    </citation>
    <scope>IDENTIFICATION</scope>
</reference>
<keyword evidence="2" id="KW-1185">Reference proteome</keyword>